<evidence type="ECO:0000259" key="16">
    <source>
        <dbReference type="Pfam" id="PF00745"/>
    </source>
</evidence>
<feature type="binding site" evidence="9 11">
    <location>
        <begin position="47"/>
        <end position="50"/>
    </location>
    <ligand>
        <name>substrate</name>
    </ligand>
</feature>
<dbReference type="CDD" id="cd05213">
    <property type="entry name" value="NAD_bind_Glutamyl_tRNA_reduct"/>
    <property type="match status" value="1"/>
</dbReference>
<feature type="domain" description="Tetrapyrrole biosynthesis glutamyl-tRNA reductase dimerisation" evidence="16">
    <location>
        <begin position="319"/>
        <end position="418"/>
    </location>
</feature>
<dbReference type="InterPro" id="IPR015896">
    <property type="entry name" value="4pyrrol_synth_GluRdtase_dimer"/>
</dbReference>
<evidence type="ECO:0000256" key="5">
    <source>
        <dbReference type="ARBA" id="ARBA00023002"/>
    </source>
</evidence>
<evidence type="ECO:0000313" key="19">
    <source>
        <dbReference type="EMBL" id="GCF11006.1"/>
    </source>
</evidence>
<comment type="domain">
    <text evidence="9">Possesses an unusual extended V-shaped dimeric structure with each monomer consisting of three distinct domains arranged along a curved 'spinal' alpha-helix. The N-terminal catalytic domain specifically recognizes the glutamate moiety of the substrate. The second domain is the NADPH-binding domain, and the third C-terminal domain is responsible for dimerization.</text>
</comment>
<evidence type="ECO:0000256" key="14">
    <source>
        <dbReference type="RuleBase" id="RU000584"/>
    </source>
</evidence>
<evidence type="ECO:0000259" key="17">
    <source>
        <dbReference type="Pfam" id="PF01488"/>
    </source>
</evidence>
<dbReference type="OrthoDB" id="110209at2"/>
<dbReference type="InterPro" id="IPR036291">
    <property type="entry name" value="NAD(P)-bd_dom_sf"/>
</dbReference>
<comment type="pathway">
    <text evidence="1 9 14">Porphyrin-containing compound metabolism; protoporphyrin-IX biosynthesis; 5-aminolevulinate from L-glutamyl-tRNA(Glu): step 1/2.</text>
</comment>
<feature type="compositionally biased region" description="Basic and acidic residues" evidence="15">
    <location>
        <begin position="425"/>
        <end position="440"/>
    </location>
</feature>
<name>A0A5A5TIR0_9CHLR</name>
<feature type="domain" description="Quinate/shikimate 5-dehydrogenase/glutamyl-tRNA reductase" evidence="17">
    <location>
        <begin position="169"/>
        <end position="303"/>
    </location>
</feature>
<comment type="similarity">
    <text evidence="2 9 14">Belongs to the glutamyl-tRNA reductase family.</text>
</comment>
<evidence type="ECO:0000256" key="13">
    <source>
        <dbReference type="PIRSR" id="PIRSR000445-4"/>
    </source>
</evidence>
<dbReference type="HAMAP" id="MF_00087">
    <property type="entry name" value="Glu_tRNA_reductase"/>
    <property type="match status" value="1"/>
</dbReference>
<evidence type="ECO:0000313" key="20">
    <source>
        <dbReference type="Proteomes" id="UP000322530"/>
    </source>
</evidence>
<comment type="miscellaneous">
    <text evidence="9">During catalysis, the active site Cys acts as a nucleophile attacking the alpha-carbonyl group of tRNA-bound glutamate with the formation of a thioester intermediate between enzyme and glutamate, and the concomitant release of tRNA(Glu). The thioester intermediate is finally reduced by direct hydride transfer from NADPH, to form the product GSA.</text>
</comment>
<evidence type="ECO:0000256" key="9">
    <source>
        <dbReference type="HAMAP-Rule" id="MF_00087"/>
    </source>
</evidence>
<keyword evidence="6 9" id="KW-0627">Porphyrin biosynthesis</keyword>
<evidence type="ECO:0000256" key="8">
    <source>
        <dbReference type="ARBA" id="ARBA00068659"/>
    </source>
</evidence>
<dbReference type="EMBL" id="BIXY01000090">
    <property type="protein sequence ID" value="GCF11006.1"/>
    <property type="molecule type" value="Genomic_DNA"/>
</dbReference>
<dbReference type="EC" id="1.2.1.70" evidence="3 9"/>
<dbReference type="SUPFAM" id="SSF69075">
    <property type="entry name" value="Glutamyl tRNA-reductase dimerization domain"/>
    <property type="match status" value="1"/>
</dbReference>
<comment type="caution">
    <text evidence="19">The sequence shown here is derived from an EMBL/GenBank/DDBJ whole genome shotgun (WGS) entry which is preliminary data.</text>
</comment>
<dbReference type="NCBIfam" id="TIGR01035">
    <property type="entry name" value="hemA"/>
    <property type="match status" value="1"/>
</dbReference>
<evidence type="ECO:0000256" key="15">
    <source>
        <dbReference type="SAM" id="MobiDB-lite"/>
    </source>
</evidence>
<dbReference type="Gene3D" id="3.30.460.30">
    <property type="entry name" value="Glutamyl-tRNA reductase, N-terminal domain"/>
    <property type="match status" value="1"/>
</dbReference>
<feature type="active site" description="Nucleophile" evidence="9 10">
    <location>
        <position position="48"/>
    </location>
</feature>
<evidence type="ECO:0000256" key="12">
    <source>
        <dbReference type="PIRSR" id="PIRSR000445-3"/>
    </source>
</evidence>
<keyword evidence="4 9" id="KW-0521">NADP</keyword>
<evidence type="ECO:0000256" key="3">
    <source>
        <dbReference type="ARBA" id="ARBA00012970"/>
    </source>
</evidence>
<evidence type="ECO:0000256" key="11">
    <source>
        <dbReference type="PIRSR" id="PIRSR000445-2"/>
    </source>
</evidence>
<dbReference type="RefSeq" id="WP_149403859.1">
    <property type="nucleotide sequence ID" value="NZ_BIXY01000090.1"/>
</dbReference>
<dbReference type="FunFam" id="3.30.460.30:FF:000001">
    <property type="entry name" value="Glutamyl-tRNA reductase"/>
    <property type="match status" value="1"/>
</dbReference>
<dbReference type="FunFam" id="3.40.50.720:FF:000031">
    <property type="entry name" value="Glutamyl-tRNA reductase"/>
    <property type="match status" value="1"/>
</dbReference>
<proteinExistence type="inferred from homology"/>
<dbReference type="PANTHER" id="PTHR43013:SF1">
    <property type="entry name" value="GLUTAMYL-TRNA REDUCTASE"/>
    <property type="match status" value="1"/>
</dbReference>
<dbReference type="Gene3D" id="3.40.50.720">
    <property type="entry name" value="NAD(P)-binding Rossmann-like Domain"/>
    <property type="match status" value="1"/>
</dbReference>
<feature type="binding site" evidence="9 11">
    <location>
        <position position="107"/>
    </location>
    <ligand>
        <name>substrate</name>
    </ligand>
</feature>
<reference evidence="19 20" key="1">
    <citation type="submission" date="2019-01" db="EMBL/GenBank/DDBJ databases">
        <title>Draft genome sequence of Dictyobacter sp. Uno17.</title>
        <authorList>
            <person name="Wang C.M."/>
            <person name="Zheng Y."/>
            <person name="Sakai Y."/>
            <person name="Abe K."/>
            <person name="Yokota A."/>
            <person name="Yabe S."/>
        </authorList>
    </citation>
    <scope>NUCLEOTIDE SEQUENCE [LARGE SCALE GENOMIC DNA]</scope>
    <source>
        <strain evidence="19 20">Uno17</strain>
    </source>
</reference>
<dbReference type="SUPFAM" id="SSF51735">
    <property type="entry name" value="NAD(P)-binding Rossmann-fold domains"/>
    <property type="match status" value="1"/>
</dbReference>
<evidence type="ECO:0000259" key="18">
    <source>
        <dbReference type="Pfam" id="PF05201"/>
    </source>
</evidence>
<accession>A0A5A5TIR0</accession>
<evidence type="ECO:0000256" key="6">
    <source>
        <dbReference type="ARBA" id="ARBA00023244"/>
    </source>
</evidence>
<protein>
    <recommendedName>
        <fullName evidence="8 9">Glutamyl-tRNA reductase</fullName>
        <shortName evidence="9">GluTR</shortName>
        <ecNumber evidence="3 9">1.2.1.70</ecNumber>
    </recommendedName>
</protein>
<gene>
    <name evidence="9 19" type="primary">hemA</name>
    <name evidence="19" type="ORF">KDI_45700</name>
</gene>
<feature type="region of interest" description="Disordered" evidence="15">
    <location>
        <begin position="424"/>
        <end position="453"/>
    </location>
</feature>
<sequence length="453" mass="49642">MHIIVVGVDYTTAPIALRERLACSARYIPQQLQKVREVASECVFLSTCNRVELYAVCQDVIQGRIDLLCVLSETRQIELAELEAHCFSFADERAVAHLFGVSSGIYSLVPGEPQIQGQVSDALEIAQGSGFAGPVTSALFRAALVAGKRARSETNISRNAASMSHVAVQLARHLLPDFHQANILLVGSGKMSELAARNLKDNGAQRVVIVNRTQAHALELATSLDASLRPFQELPDALVDADVVITSTKAPHAIITADLMEQIIAQRDGRSLLLIDLALPRDIEPAVADLPGIHLYNVDDLQSEVEHGIQLRLQETEHVQTIITEEVQSFERWLASLSVVDTISDLRQHADAVRQQELARALRQLSSSLSEREVGAVQELTRRLMNKLLHTPMLRLKDAAAAGEGHIYAEALRYLFDLEENTNASDDRNASQQARHDTNPVDKSTIASAMAQS</sequence>
<dbReference type="Pfam" id="PF05201">
    <property type="entry name" value="GlutR_N"/>
    <property type="match status" value="1"/>
</dbReference>
<dbReference type="Pfam" id="PF00745">
    <property type="entry name" value="GlutR_dimer"/>
    <property type="match status" value="1"/>
</dbReference>
<feature type="binding site" evidence="9 12">
    <location>
        <begin position="187"/>
        <end position="192"/>
    </location>
    <ligand>
        <name>NADP(+)</name>
        <dbReference type="ChEBI" id="CHEBI:58349"/>
    </ligand>
</feature>
<dbReference type="GO" id="GO:0050661">
    <property type="term" value="F:NADP binding"/>
    <property type="evidence" value="ECO:0007669"/>
    <property type="project" value="InterPro"/>
</dbReference>
<evidence type="ECO:0000256" key="10">
    <source>
        <dbReference type="PIRSR" id="PIRSR000445-1"/>
    </source>
</evidence>
<comment type="function">
    <text evidence="9">Catalyzes the NADPH-dependent reduction of glutamyl-tRNA(Glu) to glutamate 1-semialdehyde (GSA).</text>
</comment>
<dbReference type="Proteomes" id="UP000322530">
    <property type="component" value="Unassembled WGS sequence"/>
</dbReference>
<dbReference type="PIRSF" id="PIRSF000445">
    <property type="entry name" value="4pyrrol_synth_GluRdtase"/>
    <property type="match status" value="1"/>
</dbReference>
<keyword evidence="20" id="KW-1185">Reference proteome</keyword>
<dbReference type="InterPro" id="IPR015895">
    <property type="entry name" value="4pyrrol_synth_GluRdtase_N"/>
</dbReference>
<evidence type="ECO:0000256" key="7">
    <source>
        <dbReference type="ARBA" id="ARBA00047464"/>
    </source>
</evidence>
<dbReference type="GO" id="GO:0019353">
    <property type="term" value="P:protoporphyrinogen IX biosynthetic process from glutamate"/>
    <property type="evidence" value="ECO:0007669"/>
    <property type="project" value="TreeGrafter"/>
</dbReference>
<dbReference type="SUPFAM" id="SSF69742">
    <property type="entry name" value="Glutamyl tRNA-reductase catalytic, N-terminal domain"/>
    <property type="match status" value="1"/>
</dbReference>
<dbReference type="InterPro" id="IPR000343">
    <property type="entry name" value="4pyrrol_synth_GluRdtase"/>
</dbReference>
<dbReference type="UniPathway" id="UPA00251">
    <property type="reaction ID" value="UER00316"/>
</dbReference>
<feature type="site" description="Important for activity" evidence="9 13">
    <location>
        <position position="97"/>
    </location>
</feature>
<feature type="domain" description="Glutamyl-tRNA reductase N-terminal" evidence="18">
    <location>
        <begin position="6"/>
        <end position="154"/>
    </location>
</feature>
<evidence type="ECO:0000256" key="4">
    <source>
        <dbReference type="ARBA" id="ARBA00022857"/>
    </source>
</evidence>
<feature type="compositionally biased region" description="Polar residues" evidence="15">
    <location>
        <begin position="441"/>
        <end position="453"/>
    </location>
</feature>
<dbReference type="InterPro" id="IPR036453">
    <property type="entry name" value="GluRdtase_dimer_dom_sf"/>
</dbReference>
<dbReference type="Pfam" id="PF01488">
    <property type="entry name" value="Shikimate_DH"/>
    <property type="match status" value="1"/>
</dbReference>
<dbReference type="GO" id="GO:0008883">
    <property type="term" value="F:glutamyl-tRNA reductase activity"/>
    <property type="evidence" value="ECO:0007669"/>
    <property type="project" value="UniProtKB-UniRule"/>
</dbReference>
<comment type="subunit">
    <text evidence="9">Homodimer.</text>
</comment>
<dbReference type="AlphaFoldDB" id="A0A5A5TIR0"/>
<keyword evidence="5 9" id="KW-0560">Oxidoreductase</keyword>
<organism evidence="19 20">
    <name type="scientific">Dictyobacter arantiisoli</name>
    <dbReference type="NCBI Taxonomy" id="2014874"/>
    <lineage>
        <taxon>Bacteria</taxon>
        <taxon>Bacillati</taxon>
        <taxon>Chloroflexota</taxon>
        <taxon>Ktedonobacteria</taxon>
        <taxon>Ktedonobacterales</taxon>
        <taxon>Dictyobacteraceae</taxon>
        <taxon>Dictyobacter</taxon>
    </lineage>
</organism>
<evidence type="ECO:0000256" key="2">
    <source>
        <dbReference type="ARBA" id="ARBA00005916"/>
    </source>
</evidence>
<feature type="binding site" evidence="9 11">
    <location>
        <position position="118"/>
    </location>
    <ligand>
        <name>substrate</name>
    </ligand>
</feature>
<dbReference type="InterPro" id="IPR006151">
    <property type="entry name" value="Shikm_DH/Glu-tRNA_Rdtase"/>
</dbReference>
<evidence type="ECO:0000256" key="1">
    <source>
        <dbReference type="ARBA" id="ARBA00005059"/>
    </source>
</evidence>
<comment type="catalytic activity">
    <reaction evidence="7 9 14">
        <text>(S)-4-amino-5-oxopentanoate + tRNA(Glu) + NADP(+) = L-glutamyl-tRNA(Glu) + NADPH + H(+)</text>
        <dbReference type="Rhea" id="RHEA:12344"/>
        <dbReference type="Rhea" id="RHEA-COMP:9663"/>
        <dbReference type="Rhea" id="RHEA-COMP:9680"/>
        <dbReference type="ChEBI" id="CHEBI:15378"/>
        <dbReference type="ChEBI" id="CHEBI:57501"/>
        <dbReference type="ChEBI" id="CHEBI:57783"/>
        <dbReference type="ChEBI" id="CHEBI:58349"/>
        <dbReference type="ChEBI" id="CHEBI:78442"/>
        <dbReference type="ChEBI" id="CHEBI:78520"/>
        <dbReference type="EC" id="1.2.1.70"/>
    </reaction>
</comment>
<feature type="binding site" evidence="9 11">
    <location>
        <begin position="112"/>
        <end position="114"/>
    </location>
    <ligand>
        <name>substrate</name>
    </ligand>
</feature>
<dbReference type="PANTHER" id="PTHR43013">
    <property type="entry name" value="GLUTAMYL-TRNA REDUCTASE"/>
    <property type="match status" value="1"/>
</dbReference>
<dbReference type="InterPro" id="IPR036343">
    <property type="entry name" value="GluRdtase_N_sf"/>
</dbReference>